<accession>A0ABT0PLH2</accession>
<dbReference type="PANTHER" id="PTHR33397:SF3">
    <property type="entry name" value="MRNA NUCLEASE HEPT"/>
    <property type="match status" value="1"/>
</dbReference>
<organism evidence="5 6">
    <name type="scientific">Parendozoicomonas callyspongiae</name>
    <dbReference type="NCBI Taxonomy" id="2942213"/>
    <lineage>
        <taxon>Bacteria</taxon>
        <taxon>Pseudomonadati</taxon>
        <taxon>Pseudomonadota</taxon>
        <taxon>Gammaproteobacteria</taxon>
        <taxon>Oceanospirillales</taxon>
        <taxon>Endozoicomonadaceae</taxon>
        <taxon>Parendozoicomonas</taxon>
    </lineage>
</organism>
<reference evidence="5 6" key="1">
    <citation type="submission" date="2022-05" db="EMBL/GenBank/DDBJ databases">
        <authorList>
            <person name="Park J.-S."/>
        </authorList>
    </citation>
    <scope>NUCLEOTIDE SEQUENCE [LARGE SCALE GENOMIC DNA]</scope>
    <source>
        <strain evidence="5 6">2012CJ34-2</strain>
    </source>
</reference>
<gene>
    <name evidence="5" type="ORF">M3P05_20110</name>
</gene>
<keyword evidence="3" id="KW-0378">Hydrolase</keyword>
<evidence type="ECO:0000313" key="5">
    <source>
        <dbReference type="EMBL" id="MCL6272230.1"/>
    </source>
</evidence>
<keyword evidence="1" id="KW-1277">Toxin-antitoxin system</keyword>
<evidence type="ECO:0000256" key="4">
    <source>
        <dbReference type="ARBA" id="ARBA00024207"/>
    </source>
</evidence>
<comment type="caution">
    <text evidence="5">The sequence shown here is derived from an EMBL/GenBank/DDBJ whole genome shotgun (WGS) entry which is preliminary data.</text>
</comment>
<protein>
    <submittedName>
        <fullName evidence="5">DUF86 domain-containing protein</fullName>
    </submittedName>
</protein>
<evidence type="ECO:0000256" key="2">
    <source>
        <dbReference type="ARBA" id="ARBA00022722"/>
    </source>
</evidence>
<dbReference type="InterPro" id="IPR052379">
    <property type="entry name" value="Type_VII_TA_RNase"/>
</dbReference>
<dbReference type="EMBL" id="JAMFLX010000061">
    <property type="protein sequence ID" value="MCL6272230.1"/>
    <property type="molecule type" value="Genomic_DNA"/>
</dbReference>
<dbReference type="InterPro" id="IPR008201">
    <property type="entry name" value="HepT-like"/>
</dbReference>
<name>A0ABT0PLH2_9GAMM</name>
<keyword evidence="6" id="KW-1185">Reference proteome</keyword>
<dbReference type="PANTHER" id="PTHR33397">
    <property type="entry name" value="UPF0331 PROTEIN YUTE"/>
    <property type="match status" value="1"/>
</dbReference>
<dbReference type="InterPro" id="IPR037038">
    <property type="entry name" value="HepT-like_sf"/>
</dbReference>
<sequence length="138" mass="16032">MDDVLLNKVAIINRCLDRIREEYKGFEDQLATNFTKQDSIILNIQRACQATIDIGNRILALQKASAPQESREIFEELQNRKLISPELSHRMKMMVGFRNIAVHEYQRLDINILKAVIEKHLDDLREYGETVLAAHLNE</sequence>
<proteinExistence type="inferred from homology"/>
<evidence type="ECO:0000313" key="6">
    <source>
        <dbReference type="Proteomes" id="UP001203338"/>
    </source>
</evidence>
<dbReference type="Proteomes" id="UP001203338">
    <property type="component" value="Unassembled WGS sequence"/>
</dbReference>
<comment type="similarity">
    <text evidence="4">Belongs to the HepT RNase toxin family.</text>
</comment>
<evidence type="ECO:0000256" key="1">
    <source>
        <dbReference type="ARBA" id="ARBA00022649"/>
    </source>
</evidence>
<dbReference type="NCBIfam" id="NF047751">
    <property type="entry name" value="HepT_toxin"/>
    <property type="match status" value="1"/>
</dbReference>
<keyword evidence="2" id="KW-0540">Nuclease</keyword>
<evidence type="ECO:0000256" key="3">
    <source>
        <dbReference type="ARBA" id="ARBA00022801"/>
    </source>
</evidence>
<dbReference type="RefSeq" id="WP_249701919.1">
    <property type="nucleotide sequence ID" value="NZ_JAMFLX010000061.1"/>
</dbReference>
<dbReference type="Pfam" id="PF01934">
    <property type="entry name" value="HepT-like"/>
    <property type="match status" value="1"/>
</dbReference>
<dbReference type="Gene3D" id="1.20.120.580">
    <property type="entry name" value="bsu32300-like"/>
    <property type="match status" value="1"/>
</dbReference>